<evidence type="ECO:0000313" key="2">
    <source>
        <dbReference type="EMBL" id="KKC29496.1"/>
    </source>
</evidence>
<comment type="caution">
    <text evidence="2">The sequence shown here is derived from an EMBL/GenBank/DDBJ whole genome shotgun (WGS) entry which is preliminary data.</text>
</comment>
<evidence type="ECO:0000259" key="1">
    <source>
        <dbReference type="PROSITE" id="PS51186"/>
    </source>
</evidence>
<sequence>MFYQPVLETSRLILKKISLEDAEDMFEYASDPEVTKYVSWEYHKNIEDSLNLIKRILSISDKEEVAIWGLYLKENEKLIGTCELNIDRKNMIGEIAFALGKKYWNKGIMTEAVREVIEFGFEKLNLNRIQARCMVENIASERVMQKVGMKFEGILREALFAKGRFWDMKMYSILKREYGEIGEGKDS</sequence>
<dbReference type="PANTHER" id="PTHR43792:SF9">
    <property type="entry name" value="RIBOSOMAL-PROTEIN-ALANINE ACETYLTRANSFERASE"/>
    <property type="match status" value="1"/>
</dbReference>
<dbReference type="InterPro" id="IPR016181">
    <property type="entry name" value="Acyl_CoA_acyltransferase"/>
</dbReference>
<gene>
    <name evidence="2" type="ORF">CDSM653_01459</name>
</gene>
<feature type="domain" description="N-acetyltransferase" evidence="1">
    <location>
        <begin position="12"/>
        <end position="173"/>
    </location>
</feature>
<dbReference type="Pfam" id="PF13302">
    <property type="entry name" value="Acetyltransf_3"/>
    <property type="match status" value="1"/>
</dbReference>
<reference evidence="2 3" key="1">
    <citation type="submission" date="2008-07" db="EMBL/GenBank/DDBJ databases">
        <authorList>
            <person name="Gonzalez J."/>
            <person name="Sokolova T."/>
            <person name="Ferriera S."/>
            <person name="Johnson J."/>
            <person name="Kravitz S."/>
            <person name="Beeson K."/>
            <person name="Sutton G."/>
            <person name="Rogers Y.-H."/>
            <person name="Friedman R."/>
            <person name="Frazier M."/>
            <person name="Venter J.C."/>
        </authorList>
    </citation>
    <scope>NUCLEOTIDE SEQUENCE [LARGE SCALE GENOMIC DNA]</scope>
    <source>
        <strain evidence="2 3">DSM 12653</strain>
    </source>
</reference>
<dbReference type="SUPFAM" id="SSF55729">
    <property type="entry name" value="Acyl-CoA N-acyltransferases (Nat)"/>
    <property type="match status" value="1"/>
</dbReference>
<dbReference type="PROSITE" id="PS51186">
    <property type="entry name" value="GNAT"/>
    <property type="match status" value="1"/>
</dbReference>
<organism evidence="2 3">
    <name type="scientific">Caldanaerobacter subterraneus subsp. pacificus DSM 12653</name>
    <dbReference type="NCBI Taxonomy" id="391606"/>
    <lineage>
        <taxon>Bacteria</taxon>
        <taxon>Bacillati</taxon>
        <taxon>Bacillota</taxon>
        <taxon>Clostridia</taxon>
        <taxon>Thermoanaerobacterales</taxon>
        <taxon>Thermoanaerobacteraceae</taxon>
        <taxon>Caldanaerobacter</taxon>
    </lineage>
</organism>
<dbReference type="EMBL" id="ABXP02000079">
    <property type="protein sequence ID" value="KKC29496.1"/>
    <property type="molecule type" value="Genomic_DNA"/>
</dbReference>
<evidence type="ECO:0000313" key="3">
    <source>
        <dbReference type="Proteomes" id="UP000010146"/>
    </source>
</evidence>
<dbReference type="PANTHER" id="PTHR43792">
    <property type="entry name" value="GNAT FAMILY, PUTATIVE (AFU_ORTHOLOGUE AFUA_3G00765)-RELATED-RELATED"/>
    <property type="match status" value="1"/>
</dbReference>
<reference evidence="3" key="3">
    <citation type="submission" date="2015-02" db="EMBL/GenBank/DDBJ databases">
        <title>Genome analysis of three genomes within the thermophilic hydrogenogenic bacterial species Caldanaerobacter subterraneus.</title>
        <authorList>
            <person name="Sant'Anna F.H."/>
            <person name="Lebedinsky A."/>
            <person name="Sokolova T."/>
            <person name="Robb F.T."/>
            <person name="Gonzalez J.M."/>
        </authorList>
    </citation>
    <scope>NUCLEOTIDE SEQUENCE [LARGE SCALE GENOMIC DNA]</scope>
    <source>
        <strain evidence="3">DSM 12653</strain>
    </source>
</reference>
<dbReference type="Gene3D" id="3.40.630.30">
    <property type="match status" value="1"/>
</dbReference>
<proteinExistence type="predicted"/>
<accession>B7R788</accession>
<dbReference type="GO" id="GO:0005737">
    <property type="term" value="C:cytoplasm"/>
    <property type="evidence" value="ECO:0007669"/>
    <property type="project" value="TreeGrafter"/>
</dbReference>
<dbReference type="GO" id="GO:0008999">
    <property type="term" value="F:protein-N-terminal-alanine acetyltransferase activity"/>
    <property type="evidence" value="ECO:0007669"/>
    <property type="project" value="TreeGrafter"/>
</dbReference>
<dbReference type="Proteomes" id="UP000010146">
    <property type="component" value="Unassembled WGS sequence"/>
</dbReference>
<dbReference type="InterPro" id="IPR000182">
    <property type="entry name" value="GNAT_dom"/>
</dbReference>
<dbReference type="RefSeq" id="WP_009610076.1">
    <property type="nucleotide sequence ID" value="NZ_ABXP02000079.1"/>
</dbReference>
<dbReference type="AlphaFoldDB" id="B7R788"/>
<dbReference type="InterPro" id="IPR051531">
    <property type="entry name" value="N-acetyltransferase"/>
</dbReference>
<keyword evidence="2" id="KW-0808">Transferase</keyword>
<name>B7R788_9THEO</name>
<reference evidence="2 3" key="2">
    <citation type="journal article" date="2015" name="BMC Genomics">
        <title>Analysis of three genomes within the thermophilic bacterial species Caldanaerobacter subterraneus with a focus on carbon monoxide dehydrogenase evolution and hydrolase diversity.</title>
        <authorList>
            <person name="Sant'Anna F.H."/>
            <person name="Lebedinsky A.V."/>
            <person name="Sokolova T.G."/>
            <person name="Robb F.T."/>
            <person name="Gonzalez J.M."/>
        </authorList>
    </citation>
    <scope>NUCLEOTIDE SEQUENCE [LARGE SCALE GENOMIC DNA]</scope>
    <source>
        <strain evidence="2 3">DSM 12653</strain>
    </source>
</reference>
<protein>
    <submittedName>
        <fullName evidence="2">Acetyltransferase</fullName>
    </submittedName>
</protein>